<dbReference type="PROSITE" id="PS00010">
    <property type="entry name" value="ASX_HYDROXYL"/>
    <property type="match status" value="1"/>
</dbReference>
<dbReference type="PROSITE" id="PS01186">
    <property type="entry name" value="EGF_2"/>
    <property type="match status" value="3"/>
</dbReference>
<dbReference type="InterPro" id="IPR001304">
    <property type="entry name" value="C-type_lectin-like"/>
</dbReference>
<dbReference type="Gene3D" id="2.10.70.10">
    <property type="entry name" value="Complement Module, domain 1"/>
    <property type="match status" value="9"/>
</dbReference>
<feature type="domain" description="Sushi" evidence="11">
    <location>
        <begin position="437"/>
        <end position="500"/>
    </location>
</feature>
<gene>
    <name evidence="12" type="ORF">CAPTEDRAFT_220964</name>
</gene>
<dbReference type="SUPFAM" id="SSF57196">
    <property type="entry name" value="EGF/Laminin"/>
    <property type="match status" value="3"/>
</dbReference>
<reference evidence="12 14" key="2">
    <citation type="journal article" date="2013" name="Nature">
        <title>Insights into bilaterian evolution from three spiralian genomes.</title>
        <authorList>
            <person name="Simakov O."/>
            <person name="Marletaz F."/>
            <person name="Cho S.J."/>
            <person name="Edsinger-Gonzales E."/>
            <person name="Havlak P."/>
            <person name="Hellsten U."/>
            <person name="Kuo D.H."/>
            <person name="Larsson T."/>
            <person name="Lv J."/>
            <person name="Arendt D."/>
            <person name="Savage R."/>
            <person name="Osoegawa K."/>
            <person name="de Jong P."/>
            <person name="Grimwood J."/>
            <person name="Chapman J.A."/>
            <person name="Shapiro H."/>
            <person name="Aerts A."/>
            <person name="Otillar R.P."/>
            <person name="Terry A.Y."/>
            <person name="Boore J.L."/>
            <person name="Grigoriev I.V."/>
            <person name="Lindberg D.R."/>
            <person name="Seaver E.C."/>
            <person name="Weisblat D.A."/>
            <person name="Putnam N.H."/>
            <person name="Rokhsar D.S."/>
        </authorList>
    </citation>
    <scope>NUCLEOTIDE SEQUENCE</scope>
    <source>
        <strain evidence="12 14">I ESC-2004</strain>
    </source>
</reference>
<dbReference type="Gene3D" id="3.10.100.10">
    <property type="entry name" value="Mannose-Binding Protein A, subunit A"/>
    <property type="match status" value="2"/>
</dbReference>
<dbReference type="InterPro" id="IPR001881">
    <property type="entry name" value="EGF-like_Ca-bd_dom"/>
</dbReference>
<name>R7VJM6_CAPTE</name>
<dbReference type="PANTHER" id="PTHR19325">
    <property type="entry name" value="COMPLEMENT COMPONENT-RELATED SUSHI DOMAIN-CONTAINING"/>
    <property type="match status" value="1"/>
</dbReference>
<feature type="domain" description="Sushi" evidence="11">
    <location>
        <begin position="812"/>
        <end position="874"/>
    </location>
</feature>
<keyword evidence="5" id="KW-0325">Glycoprotein</keyword>
<dbReference type="PROSITE" id="PS00022">
    <property type="entry name" value="EGF_1"/>
    <property type="match status" value="3"/>
</dbReference>
<feature type="domain" description="Sushi" evidence="11">
    <location>
        <begin position="748"/>
        <end position="811"/>
    </location>
</feature>
<reference evidence="13" key="3">
    <citation type="submission" date="2015-06" db="UniProtKB">
        <authorList>
            <consortium name="EnsemblMetazoa"/>
        </authorList>
    </citation>
    <scope>IDENTIFICATION</scope>
</reference>
<keyword evidence="4 6" id="KW-1015">Disulfide bond</keyword>
<dbReference type="Pfam" id="PF00008">
    <property type="entry name" value="EGF"/>
    <property type="match status" value="3"/>
</dbReference>
<dbReference type="PANTHER" id="PTHR19325:SF575">
    <property type="entry name" value="LOCOMOTION-RELATED PROTEIN HIKARU GENKI"/>
    <property type="match status" value="1"/>
</dbReference>
<dbReference type="CDD" id="cd00054">
    <property type="entry name" value="EGF_CA"/>
    <property type="match status" value="3"/>
</dbReference>
<dbReference type="HOGENOM" id="CLU_285485_0_0_1"/>
<dbReference type="FunFam" id="2.10.25.10:FF:000472">
    <property type="entry name" value="Uncharacterized protein, isoform A"/>
    <property type="match status" value="1"/>
</dbReference>
<evidence type="ECO:0000256" key="8">
    <source>
        <dbReference type="SAM" id="SignalP"/>
    </source>
</evidence>
<dbReference type="SUPFAM" id="SSF56436">
    <property type="entry name" value="C-type lectin-like"/>
    <property type="match status" value="2"/>
</dbReference>
<dbReference type="Gene3D" id="2.10.25.10">
    <property type="entry name" value="Laminin"/>
    <property type="match status" value="3"/>
</dbReference>
<dbReference type="SMART" id="SM00179">
    <property type="entry name" value="EGF_CA"/>
    <property type="match status" value="3"/>
</dbReference>
<dbReference type="InterPro" id="IPR016187">
    <property type="entry name" value="CTDL_fold"/>
</dbReference>
<keyword evidence="1 7" id="KW-0768">Sushi</keyword>
<dbReference type="PROSITE" id="PS50026">
    <property type="entry name" value="EGF_3"/>
    <property type="match status" value="3"/>
</dbReference>
<feature type="domain" description="EGF-like" evidence="9">
    <location>
        <begin position="261"/>
        <end position="296"/>
    </location>
</feature>
<dbReference type="SMART" id="SM00181">
    <property type="entry name" value="EGF"/>
    <property type="match status" value="3"/>
</dbReference>
<dbReference type="Pfam" id="PF00084">
    <property type="entry name" value="Sushi"/>
    <property type="match status" value="5"/>
</dbReference>
<evidence type="ECO:0000259" key="10">
    <source>
        <dbReference type="PROSITE" id="PS50041"/>
    </source>
</evidence>
<dbReference type="GO" id="GO:0005509">
    <property type="term" value="F:calcium ion binding"/>
    <property type="evidence" value="ECO:0007669"/>
    <property type="project" value="InterPro"/>
</dbReference>
<proteinExistence type="predicted"/>
<protein>
    <recommendedName>
        <fullName evidence="15">Sushi, von Willebrand factor type A, EGF and pentraxin domain-containing protein 1</fullName>
    </recommendedName>
</protein>
<keyword evidence="3" id="KW-0677">Repeat</keyword>
<evidence type="ECO:0000256" key="6">
    <source>
        <dbReference type="PROSITE-ProRule" id="PRU00076"/>
    </source>
</evidence>
<dbReference type="SMART" id="SM00034">
    <property type="entry name" value="CLECT"/>
    <property type="match status" value="1"/>
</dbReference>
<dbReference type="STRING" id="283909.R7VJM6"/>
<evidence type="ECO:0000256" key="2">
    <source>
        <dbReference type="ARBA" id="ARBA00022729"/>
    </source>
</evidence>
<dbReference type="SMART" id="SM00032">
    <property type="entry name" value="CCP"/>
    <property type="match status" value="10"/>
</dbReference>
<dbReference type="PROSITE" id="PS50923">
    <property type="entry name" value="SUSHI"/>
    <property type="match status" value="6"/>
</dbReference>
<dbReference type="CDD" id="cd00033">
    <property type="entry name" value="CCP"/>
    <property type="match status" value="4"/>
</dbReference>
<dbReference type="EnsemblMetazoa" id="CapteT220964">
    <property type="protein sequence ID" value="CapteP220964"/>
    <property type="gene ID" value="CapteG220964"/>
</dbReference>
<feature type="disulfide bond" evidence="6">
    <location>
        <begin position="286"/>
        <end position="295"/>
    </location>
</feature>
<dbReference type="SUPFAM" id="SSF57535">
    <property type="entry name" value="Complement control module/SCR domain"/>
    <property type="match status" value="7"/>
</dbReference>
<dbReference type="Pfam" id="PF00059">
    <property type="entry name" value="Lectin_C"/>
    <property type="match status" value="1"/>
</dbReference>
<dbReference type="EMBL" id="KB293048">
    <property type="protein sequence ID" value="ELU16611.1"/>
    <property type="molecule type" value="Genomic_DNA"/>
</dbReference>
<dbReference type="InterPro" id="IPR035976">
    <property type="entry name" value="Sushi/SCR/CCP_sf"/>
</dbReference>
<comment type="caution">
    <text evidence="6">Lacks conserved residue(s) required for the propagation of feature annotation.</text>
</comment>
<dbReference type="AlphaFoldDB" id="R7VJM6"/>
<dbReference type="Proteomes" id="UP000014760">
    <property type="component" value="Unassembled WGS sequence"/>
</dbReference>
<sequence>MEFSAPKRGFSLVVVCCLLVTLSEAACPSHWLKIDGFCYKTFTDQSFMNAYDAQSLCRDQGADMASFPDNATQFSVANQLASDATTYAYIGASDLNETDSFFWLDGSIFAPENFSGCPHGWHRLDNKCYGVTTKGVNYQTAHDAREDCFTRDADLLITYTPEEFLFVVNVVKANDSVNHERYKCKQTQVAMLGEPGGVGNCTVISPVGSTWDTNAAFEVVDCCSDVGVSALGCVKYIDECASNPCVNGTCTDNVLGFECTFINNCDSDPCQNGAECIHGAAYECTCVYGYTGVNCETLFDECISDPCQNNGTCIDGENSYNCTCLDGFTGTVCETNIDDCANVTCQNNATCRDGIETAYCDCLPGYTGDVCQTEITCSSSLVIGNATLTNSSRAGEFGGWLAFDCLPGHKFPDMLKSKNFSCTVNGYSPTVPERCELHCDSIPQIMNAVALNPNTIVGNTVNYTCNYGYQFPDNSTEYNLTCNSPGNWSEEVANISQCEIVRCPELMDYPHQELNTYNNTYDTTVTFWCDVGYVLHDNTTARTIKCLATGDWTATLPPCDPVRCPNVETSPYQKRNTTANTYNTYAKFECSNKRRMLDGSTYRTIKCDATAEWSANITDCSDQRCFPLPYVANATPSTTDTDFGVVSTLTCIRGHRFNPGKLRQKTMTCKGDGWWNPILTHCDPILCDAVPLSLNINPSTENQLFGTIVDYTCDKGHYIYPELSSGLSIECQENEQWNFTDIPSCWPIVCPDPALIENGTRTLPSPELYNYTALVLYDCDEGFKFIDGRTEKNIYCDELGAWNDTDVSCRIKKCPEVEIIQNATVNSTGILEYNTYIDYTCNIGYKYEDDETSKLRWCSDEAIWEPVDFPSCKIVLCPDLLDVENATRDSNATHYDTVVNYACDEGYQYPDKSTEQSIQCLANGSWTEYPPPCDVVFCPPVPQWDEADYNSTDNSFLAVVSYKCHTNFSFEDSKDLADGQNVEKISTCLEIKVWDPPFDDCVPLFSIDDGIKGKTWESPEGPSIATITCSIMGVVFGLMVLLDLNKIWMDLQMLRSNVGSFINSMKANKVSSSEVCLKDAVDSTP</sequence>
<feature type="disulfide bond" evidence="7">
    <location>
        <begin position="503"/>
        <end position="546"/>
    </location>
</feature>
<dbReference type="InterPro" id="IPR000436">
    <property type="entry name" value="Sushi_SCR_CCP_dom"/>
</dbReference>
<evidence type="ECO:0000256" key="1">
    <source>
        <dbReference type="ARBA" id="ARBA00022659"/>
    </source>
</evidence>
<dbReference type="OrthoDB" id="6160142at2759"/>
<accession>R7VJM6</accession>
<feature type="domain" description="Sushi" evidence="11">
    <location>
        <begin position="875"/>
        <end position="935"/>
    </location>
</feature>
<dbReference type="InterPro" id="IPR000742">
    <property type="entry name" value="EGF"/>
</dbReference>
<feature type="domain" description="C-type lectin" evidence="10">
    <location>
        <begin position="34"/>
        <end position="135"/>
    </location>
</feature>
<keyword evidence="6" id="KW-0245">EGF-like domain</keyword>
<evidence type="ECO:0008006" key="15">
    <source>
        <dbReference type="Google" id="ProtNLM"/>
    </source>
</evidence>
<dbReference type="InterPro" id="IPR050350">
    <property type="entry name" value="Compl-Cell_Adhes-Reg"/>
</dbReference>
<keyword evidence="2 8" id="KW-0732">Signal</keyword>
<evidence type="ECO:0000256" key="3">
    <source>
        <dbReference type="ARBA" id="ARBA00022737"/>
    </source>
</evidence>
<dbReference type="InterPro" id="IPR016186">
    <property type="entry name" value="C-type_lectin-like/link_sf"/>
</dbReference>
<feature type="domain" description="Sushi" evidence="11">
    <location>
        <begin position="501"/>
        <end position="561"/>
    </location>
</feature>
<evidence type="ECO:0000313" key="13">
    <source>
        <dbReference type="EnsemblMetazoa" id="CapteP220964"/>
    </source>
</evidence>
<feature type="disulfide bond" evidence="6">
    <location>
        <begin position="362"/>
        <end position="371"/>
    </location>
</feature>
<evidence type="ECO:0000313" key="12">
    <source>
        <dbReference type="EMBL" id="ELU16611.1"/>
    </source>
</evidence>
<feature type="disulfide bond" evidence="6">
    <location>
        <begin position="324"/>
        <end position="333"/>
    </location>
</feature>
<dbReference type="CDD" id="cd00037">
    <property type="entry name" value="CLECT"/>
    <property type="match status" value="1"/>
</dbReference>
<evidence type="ECO:0000256" key="7">
    <source>
        <dbReference type="PROSITE-ProRule" id="PRU00302"/>
    </source>
</evidence>
<feature type="domain" description="Sushi" evidence="11">
    <location>
        <begin position="680"/>
        <end position="747"/>
    </location>
</feature>
<reference evidence="14" key="1">
    <citation type="submission" date="2012-12" db="EMBL/GenBank/DDBJ databases">
        <authorList>
            <person name="Hellsten U."/>
            <person name="Grimwood J."/>
            <person name="Chapman J.A."/>
            <person name="Shapiro H."/>
            <person name="Aerts A."/>
            <person name="Otillar R.P."/>
            <person name="Terry A.Y."/>
            <person name="Boore J.L."/>
            <person name="Simakov O."/>
            <person name="Marletaz F."/>
            <person name="Cho S.-J."/>
            <person name="Edsinger-Gonzales E."/>
            <person name="Havlak P."/>
            <person name="Kuo D.-H."/>
            <person name="Larsson T."/>
            <person name="Lv J."/>
            <person name="Arendt D."/>
            <person name="Savage R."/>
            <person name="Osoegawa K."/>
            <person name="de Jong P."/>
            <person name="Lindberg D.R."/>
            <person name="Seaver E.C."/>
            <person name="Weisblat D.A."/>
            <person name="Putnam N.H."/>
            <person name="Grigoriev I.V."/>
            <person name="Rokhsar D.S."/>
        </authorList>
    </citation>
    <scope>NUCLEOTIDE SEQUENCE</scope>
    <source>
        <strain evidence="14">I ESC-2004</strain>
    </source>
</reference>
<dbReference type="PRINTS" id="PR01983">
    <property type="entry name" value="NOTCH"/>
</dbReference>
<feature type="domain" description="EGF-like" evidence="9">
    <location>
        <begin position="336"/>
        <end position="372"/>
    </location>
</feature>
<keyword evidence="14" id="KW-1185">Reference proteome</keyword>
<dbReference type="InterPro" id="IPR000152">
    <property type="entry name" value="EGF-type_Asp/Asn_hydroxyl_site"/>
</dbReference>
<dbReference type="PRINTS" id="PR00010">
    <property type="entry name" value="EGFBLOOD"/>
</dbReference>
<feature type="domain" description="EGF-like" evidence="9">
    <location>
        <begin position="298"/>
        <end position="334"/>
    </location>
</feature>
<evidence type="ECO:0000313" key="14">
    <source>
        <dbReference type="Proteomes" id="UP000014760"/>
    </source>
</evidence>
<evidence type="ECO:0000256" key="4">
    <source>
        <dbReference type="ARBA" id="ARBA00023157"/>
    </source>
</evidence>
<dbReference type="EMBL" id="AMQN01004264">
    <property type="status" value="NOT_ANNOTATED_CDS"/>
    <property type="molecule type" value="Genomic_DNA"/>
</dbReference>
<dbReference type="OMA" id="HSEVLWH"/>
<feature type="disulfide bond" evidence="7">
    <location>
        <begin position="439"/>
        <end position="482"/>
    </location>
</feature>
<dbReference type="PROSITE" id="PS50041">
    <property type="entry name" value="C_TYPE_LECTIN_2"/>
    <property type="match status" value="1"/>
</dbReference>
<evidence type="ECO:0000256" key="5">
    <source>
        <dbReference type="ARBA" id="ARBA00023180"/>
    </source>
</evidence>
<feature type="signal peptide" evidence="8">
    <location>
        <begin position="1"/>
        <end position="25"/>
    </location>
</feature>
<evidence type="ECO:0000259" key="11">
    <source>
        <dbReference type="PROSITE" id="PS50923"/>
    </source>
</evidence>
<evidence type="ECO:0000259" key="9">
    <source>
        <dbReference type="PROSITE" id="PS50026"/>
    </source>
</evidence>
<organism evidence="12">
    <name type="scientific">Capitella teleta</name>
    <name type="common">Polychaete worm</name>
    <dbReference type="NCBI Taxonomy" id="283909"/>
    <lineage>
        <taxon>Eukaryota</taxon>
        <taxon>Metazoa</taxon>
        <taxon>Spiralia</taxon>
        <taxon>Lophotrochozoa</taxon>
        <taxon>Annelida</taxon>
        <taxon>Polychaeta</taxon>
        <taxon>Sedentaria</taxon>
        <taxon>Scolecida</taxon>
        <taxon>Capitellidae</taxon>
        <taxon>Capitella</taxon>
    </lineage>
</organism>
<feature type="chain" id="PRO_5008789158" description="Sushi, von Willebrand factor type A, EGF and pentraxin domain-containing protein 1" evidence="8">
    <location>
        <begin position="26"/>
        <end position="1085"/>
    </location>
</feature>
<feature type="disulfide bond" evidence="7">
    <location>
        <begin position="877"/>
        <end position="920"/>
    </location>
</feature>